<dbReference type="GO" id="GO:0043190">
    <property type="term" value="C:ATP-binding cassette (ABC) transporter complex"/>
    <property type="evidence" value="ECO:0007669"/>
    <property type="project" value="InterPro"/>
</dbReference>
<dbReference type="RefSeq" id="WP_092332387.1">
    <property type="nucleotide sequence ID" value="NZ_FNCP01000008.1"/>
</dbReference>
<dbReference type="GO" id="GO:0006865">
    <property type="term" value="P:amino acid transport"/>
    <property type="evidence" value="ECO:0007669"/>
    <property type="project" value="UniProtKB-KW"/>
</dbReference>
<feature type="transmembrane region" description="Helical" evidence="8">
    <location>
        <begin position="20"/>
        <end position="41"/>
    </location>
</feature>
<name>A0A1G7YJE6_9FIRM</name>
<evidence type="ECO:0000256" key="2">
    <source>
        <dbReference type="ARBA" id="ARBA00022448"/>
    </source>
</evidence>
<dbReference type="InterPro" id="IPR035906">
    <property type="entry name" value="MetI-like_sf"/>
</dbReference>
<evidence type="ECO:0000256" key="4">
    <source>
        <dbReference type="ARBA" id="ARBA00022692"/>
    </source>
</evidence>
<comment type="similarity">
    <text evidence="8">Belongs to the binding-protein-dependent transport system permease family.</text>
</comment>
<dbReference type="NCBIfam" id="TIGR01726">
    <property type="entry name" value="HEQRo_perm_3TM"/>
    <property type="match status" value="1"/>
</dbReference>
<dbReference type="SUPFAM" id="SSF161098">
    <property type="entry name" value="MetI-like"/>
    <property type="match status" value="1"/>
</dbReference>
<evidence type="ECO:0000256" key="7">
    <source>
        <dbReference type="ARBA" id="ARBA00023136"/>
    </source>
</evidence>
<dbReference type="InterPro" id="IPR010065">
    <property type="entry name" value="AA_ABC_transptr_permease_3TM"/>
</dbReference>
<evidence type="ECO:0000256" key="3">
    <source>
        <dbReference type="ARBA" id="ARBA00022475"/>
    </source>
</evidence>
<evidence type="ECO:0000256" key="8">
    <source>
        <dbReference type="RuleBase" id="RU363032"/>
    </source>
</evidence>
<protein>
    <submittedName>
        <fullName evidence="10">Polar amino acid transport system permease protein</fullName>
    </submittedName>
</protein>
<gene>
    <name evidence="10" type="ORF">SAMN05443529_10859</name>
</gene>
<accession>A0A1G7YJE6</accession>
<dbReference type="EMBL" id="FNCP01000008">
    <property type="protein sequence ID" value="SDG95930.1"/>
    <property type="molecule type" value="Genomic_DNA"/>
</dbReference>
<evidence type="ECO:0000313" key="10">
    <source>
        <dbReference type="EMBL" id="SDG95930.1"/>
    </source>
</evidence>
<dbReference type="CDD" id="cd06261">
    <property type="entry name" value="TM_PBP2"/>
    <property type="match status" value="1"/>
</dbReference>
<evidence type="ECO:0000313" key="11">
    <source>
        <dbReference type="Proteomes" id="UP000198656"/>
    </source>
</evidence>
<evidence type="ECO:0000256" key="5">
    <source>
        <dbReference type="ARBA" id="ARBA00022970"/>
    </source>
</evidence>
<keyword evidence="5" id="KW-0029">Amino-acid transport</keyword>
<dbReference type="Pfam" id="PF00528">
    <property type="entry name" value="BPD_transp_1"/>
    <property type="match status" value="1"/>
</dbReference>
<dbReference type="InterPro" id="IPR043429">
    <property type="entry name" value="ArtM/GltK/GlnP/TcyL/YhdX-like"/>
</dbReference>
<keyword evidence="3" id="KW-1003">Cell membrane</keyword>
<dbReference type="PROSITE" id="PS50928">
    <property type="entry name" value="ABC_TM1"/>
    <property type="match status" value="1"/>
</dbReference>
<dbReference type="OrthoDB" id="9787841at2"/>
<dbReference type="GO" id="GO:0022857">
    <property type="term" value="F:transmembrane transporter activity"/>
    <property type="evidence" value="ECO:0007669"/>
    <property type="project" value="InterPro"/>
</dbReference>
<evidence type="ECO:0000259" key="9">
    <source>
        <dbReference type="PROSITE" id="PS50928"/>
    </source>
</evidence>
<dbReference type="PANTHER" id="PTHR30614:SF0">
    <property type="entry name" value="L-CYSTINE TRANSPORT SYSTEM PERMEASE PROTEIN TCYL"/>
    <property type="match status" value="1"/>
</dbReference>
<reference evidence="11" key="1">
    <citation type="submission" date="2016-10" db="EMBL/GenBank/DDBJ databases">
        <authorList>
            <person name="Varghese N."/>
            <person name="Submissions S."/>
        </authorList>
    </citation>
    <scope>NUCLEOTIDE SEQUENCE [LARGE SCALE GENOMIC DNA]</scope>
    <source>
        <strain evidence="11">DSM 8344</strain>
    </source>
</reference>
<keyword evidence="4 8" id="KW-0812">Transmembrane</keyword>
<dbReference type="STRING" id="1121419.SAMN05443529_10859"/>
<evidence type="ECO:0000256" key="1">
    <source>
        <dbReference type="ARBA" id="ARBA00004651"/>
    </source>
</evidence>
<dbReference type="AlphaFoldDB" id="A0A1G7YJE6"/>
<keyword evidence="7 8" id="KW-0472">Membrane</keyword>
<keyword evidence="6 8" id="KW-1133">Transmembrane helix</keyword>
<proteinExistence type="inferred from homology"/>
<organism evidence="10 11">
    <name type="scientific">Desulfosporosinus hippei DSM 8344</name>
    <dbReference type="NCBI Taxonomy" id="1121419"/>
    <lineage>
        <taxon>Bacteria</taxon>
        <taxon>Bacillati</taxon>
        <taxon>Bacillota</taxon>
        <taxon>Clostridia</taxon>
        <taxon>Eubacteriales</taxon>
        <taxon>Desulfitobacteriaceae</taxon>
        <taxon>Desulfosporosinus</taxon>
    </lineage>
</organism>
<keyword evidence="11" id="KW-1185">Reference proteome</keyword>
<sequence length="216" mass="24132">MDHLEYVLSILPFIASGLKLTAKVYVATLLFALPVGLLAAIGKVKGPKIITRLLYLYTWIWRGTPLLLQLFFVFYGLPIIGIRLSPFTAATITYTLNSGAYLTEIFRGGIESIDKGQYEAAKVLGMTYSQTMRRIIIPQTVRRVLPPTCSEAVNLVKETALLAVIGMPDLLRIATQIFTRDFNITPFVVAFVLYLIVSSVLVKLFGTLEKKYSIYE</sequence>
<evidence type="ECO:0000256" key="6">
    <source>
        <dbReference type="ARBA" id="ARBA00022989"/>
    </source>
</evidence>
<dbReference type="InterPro" id="IPR000515">
    <property type="entry name" value="MetI-like"/>
</dbReference>
<feature type="transmembrane region" description="Helical" evidence="8">
    <location>
        <begin position="184"/>
        <end position="205"/>
    </location>
</feature>
<dbReference type="FunFam" id="1.10.3720.10:FF:000006">
    <property type="entry name" value="Glutamate/aspartate ABC transporter, permease protein GltK"/>
    <property type="match status" value="1"/>
</dbReference>
<feature type="domain" description="ABC transmembrane type-1" evidence="9">
    <location>
        <begin position="18"/>
        <end position="206"/>
    </location>
</feature>
<dbReference type="PANTHER" id="PTHR30614">
    <property type="entry name" value="MEMBRANE COMPONENT OF AMINO ACID ABC TRANSPORTER"/>
    <property type="match status" value="1"/>
</dbReference>
<dbReference type="Proteomes" id="UP000198656">
    <property type="component" value="Unassembled WGS sequence"/>
</dbReference>
<feature type="transmembrane region" description="Helical" evidence="8">
    <location>
        <begin position="53"/>
        <end position="77"/>
    </location>
</feature>
<keyword evidence="2 8" id="KW-0813">Transport</keyword>
<dbReference type="Gene3D" id="1.10.3720.10">
    <property type="entry name" value="MetI-like"/>
    <property type="match status" value="1"/>
</dbReference>
<comment type="subcellular location">
    <subcellularLocation>
        <location evidence="1 8">Cell membrane</location>
        <topology evidence="1 8">Multi-pass membrane protein</topology>
    </subcellularLocation>
</comment>